<evidence type="ECO:0000313" key="4">
    <source>
        <dbReference type="EMBL" id="PLR96139.1"/>
    </source>
</evidence>
<dbReference type="CDD" id="cd17470">
    <property type="entry name" value="T3SS_Flik_C"/>
    <property type="match status" value="1"/>
</dbReference>
<name>A0A2N5GNY5_9BACI</name>
<reference evidence="4 6" key="2">
    <citation type="submission" date="2017-12" db="EMBL/GenBank/DDBJ databases">
        <title>Comparative Functional Genomics of Dry Heat Resistant strains isolated from the Viking Spacecraft.</title>
        <authorList>
            <person name="Seuylemezian A."/>
            <person name="Cooper K."/>
            <person name="Vaishampayan P."/>
        </authorList>
    </citation>
    <scope>NUCLEOTIDE SEQUENCE [LARGE SCALE GENOMIC DNA]</scope>
    <source>
        <strain evidence="4 6">ATCC 29669</strain>
    </source>
</reference>
<keyword evidence="3" id="KW-0966">Cell projection</keyword>
<reference evidence="3 5" key="1">
    <citation type="submission" date="2017-11" db="EMBL/GenBank/DDBJ databases">
        <title>Comparitive Functional Genomics of Dry Heat Resistant strains isolated from the Viking Spacecraft.</title>
        <authorList>
            <person name="Seuylemezian A."/>
            <person name="Cooper K."/>
            <person name="Vaishampayan P."/>
        </authorList>
    </citation>
    <scope>NUCLEOTIDE SEQUENCE [LARGE SCALE GENOMIC DNA]</scope>
    <source>
        <strain evidence="3 5">M4.6</strain>
    </source>
</reference>
<comment type="caution">
    <text evidence="3">The sequence shown here is derived from an EMBL/GenBank/DDBJ whole genome shotgun (WGS) entry which is preliminary data.</text>
</comment>
<dbReference type="OrthoDB" id="2112988at2"/>
<evidence type="ECO:0000313" key="3">
    <source>
        <dbReference type="EMBL" id="PLR84215.1"/>
    </source>
</evidence>
<dbReference type="AlphaFoldDB" id="A0A2N5GNY5"/>
<dbReference type="EMBL" id="PGVD01000033">
    <property type="protein sequence ID" value="PLR96139.1"/>
    <property type="molecule type" value="Genomic_DNA"/>
</dbReference>
<keyword evidence="3" id="KW-0282">Flagellum</keyword>
<dbReference type="Proteomes" id="UP000234951">
    <property type="component" value="Unassembled WGS sequence"/>
</dbReference>
<dbReference type="Gene3D" id="3.30.750.140">
    <property type="match status" value="1"/>
</dbReference>
<feature type="compositionally biased region" description="Basic and acidic residues" evidence="1">
    <location>
        <begin position="411"/>
        <end position="432"/>
    </location>
</feature>
<dbReference type="RefSeq" id="WP_101576623.1">
    <property type="nucleotide sequence ID" value="NZ_PGVA01000014.1"/>
</dbReference>
<organism evidence="3 5">
    <name type="scientific">Bacillus canaveralius</name>
    <dbReference type="NCBI Taxonomy" id="1403243"/>
    <lineage>
        <taxon>Bacteria</taxon>
        <taxon>Bacillati</taxon>
        <taxon>Bacillota</taxon>
        <taxon>Bacilli</taxon>
        <taxon>Bacillales</taxon>
        <taxon>Bacillaceae</taxon>
        <taxon>Bacillus</taxon>
    </lineage>
</organism>
<gene>
    <name evidence="3" type="ORF">CU635_07865</name>
    <name evidence="4" type="ORF">CVD25_12140</name>
</gene>
<protein>
    <submittedName>
        <fullName evidence="3">Flagellar hook-length control protein FliK</fullName>
    </submittedName>
</protein>
<evidence type="ECO:0000256" key="1">
    <source>
        <dbReference type="SAM" id="MobiDB-lite"/>
    </source>
</evidence>
<evidence type="ECO:0000259" key="2">
    <source>
        <dbReference type="Pfam" id="PF02120"/>
    </source>
</evidence>
<keyword evidence="6" id="KW-1185">Reference proteome</keyword>
<dbReference type="Proteomes" id="UP000235114">
    <property type="component" value="Unassembled WGS sequence"/>
</dbReference>
<feature type="region of interest" description="Disordered" evidence="1">
    <location>
        <begin position="405"/>
        <end position="443"/>
    </location>
</feature>
<feature type="domain" description="Flagellar hook-length control protein-like C-terminal" evidence="2">
    <location>
        <begin position="331"/>
        <end position="409"/>
    </location>
</feature>
<dbReference type="InterPro" id="IPR038610">
    <property type="entry name" value="FliK-like_C_sf"/>
</dbReference>
<proteinExistence type="predicted"/>
<evidence type="ECO:0000313" key="6">
    <source>
        <dbReference type="Proteomes" id="UP000235114"/>
    </source>
</evidence>
<accession>A0A2N5GNY5</accession>
<evidence type="ECO:0000313" key="5">
    <source>
        <dbReference type="Proteomes" id="UP000234951"/>
    </source>
</evidence>
<dbReference type="InterPro" id="IPR021136">
    <property type="entry name" value="Flagellar_hook_control-like_C"/>
</dbReference>
<sequence>MELSALGLINTIASSGTVNQLQQGNTEAAGIFSGLLSSQLAIKAESAKPELSGLKSEELSELAEFLKTTDLAELQDGLLMLDKLFSGSDILDIVKQFLGLTDEKWQSLVHDFLVKASSLNTLTGQTEQSEPAVGDKQESSEISAIASAMLAILSSKNDELPANVNNDFVLLAKAVKLFDLLSKQDSSAQSQTEDRLLKEITAKLDQLLRTNAAQSSVNVTALIKNAKQQDNRTEMLKSFFTQLAAELNQKSEKNISLTESAVDQKGTAATKQDAVQAAAPVKQESVQASPFIFQQISRPEQLAMTLSQNGRPVSAEQLLQQFESLLAKSQFTKGAGTQKLFIKLYPEHLGALRIELIQKEQSIVAKILTSTAVAKDALETQLQGLKQALSAQNIQVERVEITQQQSQQERFSGRDNQQHGHSKQHDQQRNQEDQNQNHPELSLSFEEVLLNTEV</sequence>
<dbReference type="EMBL" id="PGVA01000014">
    <property type="protein sequence ID" value="PLR84215.1"/>
    <property type="molecule type" value="Genomic_DNA"/>
</dbReference>
<dbReference type="Pfam" id="PF02120">
    <property type="entry name" value="Flg_hook"/>
    <property type="match status" value="1"/>
</dbReference>
<keyword evidence="3" id="KW-0969">Cilium</keyword>